<accession>A0A2U1JTA1</accession>
<proteinExistence type="inferred from homology"/>
<dbReference type="EMBL" id="QCZH01000015">
    <property type="protein sequence ID" value="PWA08225.1"/>
    <property type="molecule type" value="Genomic_DNA"/>
</dbReference>
<dbReference type="OrthoDB" id="9795306at2"/>
<gene>
    <name evidence="3" type="ORF">DB891_12555</name>
</gene>
<dbReference type="Proteomes" id="UP000245618">
    <property type="component" value="Unassembled WGS sequence"/>
</dbReference>
<comment type="similarity">
    <text evidence="1">Belongs to the AHA1 family.</text>
</comment>
<sequence length="162" mass="19084">MSLLIKIDKDFPNKQITIISKFKASKDKIWNAFTNPEITDKWWAPKPYQTITKQADFKNGGQWLYYMLSPEGEKHWCYAEFKNINPMESYEATDAFCDEDGKINMDFPRMNWKNTFQEENGTTEVTNVITFSQEEDMKQILEMGFEEGYTMGLNQLNDLLNQ</sequence>
<evidence type="ECO:0000313" key="4">
    <source>
        <dbReference type="Proteomes" id="UP000245618"/>
    </source>
</evidence>
<feature type="domain" description="Activator of Hsp90 ATPase homologue 1/2-like C-terminal" evidence="2">
    <location>
        <begin position="23"/>
        <end position="160"/>
    </location>
</feature>
<keyword evidence="4" id="KW-1185">Reference proteome</keyword>
<dbReference type="Pfam" id="PF08327">
    <property type="entry name" value="AHSA1"/>
    <property type="match status" value="1"/>
</dbReference>
<evidence type="ECO:0000256" key="1">
    <source>
        <dbReference type="ARBA" id="ARBA00006817"/>
    </source>
</evidence>
<dbReference type="InterPro" id="IPR023393">
    <property type="entry name" value="START-like_dom_sf"/>
</dbReference>
<dbReference type="RefSeq" id="WP_116763925.1">
    <property type="nucleotide sequence ID" value="NZ_QCZH01000015.1"/>
</dbReference>
<dbReference type="SUPFAM" id="SSF55961">
    <property type="entry name" value="Bet v1-like"/>
    <property type="match status" value="1"/>
</dbReference>
<organism evidence="3 4">
    <name type="scientific">Flavobacterium laiguense</name>
    <dbReference type="NCBI Taxonomy" id="2169409"/>
    <lineage>
        <taxon>Bacteria</taxon>
        <taxon>Pseudomonadati</taxon>
        <taxon>Bacteroidota</taxon>
        <taxon>Flavobacteriia</taxon>
        <taxon>Flavobacteriales</taxon>
        <taxon>Flavobacteriaceae</taxon>
        <taxon>Flavobacterium</taxon>
    </lineage>
</organism>
<evidence type="ECO:0000259" key="2">
    <source>
        <dbReference type="Pfam" id="PF08327"/>
    </source>
</evidence>
<name>A0A2U1JTA1_9FLAO</name>
<dbReference type="CDD" id="cd07814">
    <property type="entry name" value="SRPBCC_CalC_Aha1-like"/>
    <property type="match status" value="1"/>
</dbReference>
<evidence type="ECO:0000313" key="3">
    <source>
        <dbReference type="EMBL" id="PWA08225.1"/>
    </source>
</evidence>
<protein>
    <submittedName>
        <fullName evidence="3">ATPase</fullName>
    </submittedName>
</protein>
<dbReference type="InterPro" id="IPR013538">
    <property type="entry name" value="ASHA1/2-like_C"/>
</dbReference>
<reference evidence="3 4" key="1">
    <citation type="submission" date="2018-04" db="EMBL/GenBank/DDBJ databases">
        <title>Flavobacterium sp. nov., isolated from glacier ice.</title>
        <authorList>
            <person name="Liu Q."/>
            <person name="Xin Y.-H."/>
        </authorList>
    </citation>
    <scope>NUCLEOTIDE SEQUENCE [LARGE SCALE GENOMIC DNA]</scope>
    <source>
        <strain evidence="3 4">LB2P30</strain>
    </source>
</reference>
<dbReference type="AlphaFoldDB" id="A0A2U1JTA1"/>
<comment type="caution">
    <text evidence="3">The sequence shown here is derived from an EMBL/GenBank/DDBJ whole genome shotgun (WGS) entry which is preliminary data.</text>
</comment>
<dbReference type="Gene3D" id="3.30.530.20">
    <property type="match status" value="1"/>
</dbReference>